<keyword evidence="2" id="KW-1185">Reference proteome</keyword>
<name>A0ABN7W2V1_GIGMA</name>
<feature type="non-terminal residue" evidence="1">
    <location>
        <position position="1"/>
    </location>
</feature>
<evidence type="ECO:0000313" key="1">
    <source>
        <dbReference type="EMBL" id="CAG8813932.1"/>
    </source>
</evidence>
<proteinExistence type="predicted"/>
<dbReference type="Proteomes" id="UP000789901">
    <property type="component" value="Unassembled WGS sequence"/>
</dbReference>
<gene>
    <name evidence="1" type="ORF">GMARGA_LOCUS25913</name>
</gene>
<evidence type="ECO:0000313" key="2">
    <source>
        <dbReference type="Proteomes" id="UP000789901"/>
    </source>
</evidence>
<dbReference type="EMBL" id="CAJVQB010029344">
    <property type="protein sequence ID" value="CAG8813932.1"/>
    <property type="molecule type" value="Genomic_DNA"/>
</dbReference>
<sequence>KVKIELPVLAVEINFARYMEQLLSTTAKRKHGTELIRIQPLAGILIIERKFMSHLQSDEVGKDNNRQDWSFGLKFAIYTMNNSIFRAHNKKHYELVFDGVSHGHSSALDHLFEVRLENIQESVDDLDDLIDNTIPIAATESSSEMGPLGVKELPELENIPTDYISVRKAARNQNTGTLTGTMHKCKGSCNTNKCRLQKSWRLMWEQM</sequence>
<organism evidence="1 2">
    <name type="scientific">Gigaspora margarita</name>
    <dbReference type="NCBI Taxonomy" id="4874"/>
    <lineage>
        <taxon>Eukaryota</taxon>
        <taxon>Fungi</taxon>
        <taxon>Fungi incertae sedis</taxon>
        <taxon>Mucoromycota</taxon>
        <taxon>Glomeromycotina</taxon>
        <taxon>Glomeromycetes</taxon>
        <taxon>Diversisporales</taxon>
        <taxon>Gigasporaceae</taxon>
        <taxon>Gigaspora</taxon>
    </lineage>
</organism>
<protein>
    <submittedName>
        <fullName evidence="1">15095_t:CDS:1</fullName>
    </submittedName>
</protein>
<accession>A0ABN7W2V1</accession>
<comment type="caution">
    <text evidence="1">The sequence shown here is derived from an EMBL/GenBank/DDBJ whole genome shotgun (WGS) entry which is preliminary data.</text>
</comment>
<feature type="non-terminal residue" evidence="1">
    <location>
        <position position="207"/>
    </location>
</feature>
<reference evidence="1 2" key="1">
    <citation type="submission" date="2021-06" db="EMBL/GenBank/DDBJ databases">
        <authorList>
            <person name="Kallberg Y."/>
            <person name="Tangrot J."/>
            <person name="Rosling A."/>
        </authorList>
    </citation>
    <scope>NUCLEOTIDE SEQUENCE [LARGE SCALE GENOMIC DNA]</scope>
    <source>
        <strain evidence="1 2">120-4 pot B 10/14</strain>
    </source>
</reference>